<dbReference type="STRING" id="218851.A0A2G5CRP9"/>
<evidence type="ECO:0000313" key="2">
    <source>
        <dbReference type="EMBL" id="PIA33527.1"/>
    </source>
</evidence>
<dbReference type="FunCoup" id="A0A2G5CRP9">
    <property type="interactions" value="53"/>
</dbReference>
<keyword evidence="3" id="KW-1185">Reference proteome</keyword>
<dbReference type="PANTHER" id="PTHR47067:SF6">
    <property type="entry name" value="PROTEIN WVD2-LIKE 7"/>
    <property type="match status" value="1"/>
</dbReference>
<reference evidence="2 3" key="1">
    <citation type="submission" date="2017-09" db="EMBL/GenBank/DDBJ databases">
        <title>WGS assembly of Aquilegia coerulea Goldsmith.</title>
        <authorList>
            <person name="Hodges S."/>
            <person name="Kramer E."/>
            <person name="Nordborg M."/>
            <person name="Tomkins J."/>
            <person name="Borevitz J."/>
            <person name="Derieg N."/>
            <person name="Yan J."/>
            <person name="Mihaltcheva S."/>
            <person name="Hayes R.D."/>
            <person name="Rokhsar D."/>
        </authorList>
    </citation>
    <scope>NUCLEOTIDE SEQUENCE [LARGE SCALE GENOMIC DNA]</scope>
    <source>
        <strain evidence="3">cv. Goldsmith</strain>
    </source>
</reference>
<dbReference type="InParanoid" id="A0A2G5CRP9"/>
<dbReference type="Proteomes" id="UP000230069">
    <property type="component" value="Unassembled WGS sequence"/>
</dbReference>
<evidence type="ECO:0000313" key="3">
    <source>
        <dbReference type="Proteomes" id="UP000230069"/>
    </source>
</evidence>
<dbReference type="OrthoDB" id="1939332at2759"/>
<feature type="compositionally biased region" description="Basic and acidic residues" evidence="1">
    <location>
        <begin position="242"/>
        <end position="258"/>
    </location>
</feature>
<dbReference type="AlphaFoldDB" id="A0A2G5CRP9"/>
<protein>
    <submittedName>
        <fullName evidence="2">Uncharacterized protein</fullName>
    </submittedName>
</protein>
<dbReference type="PANTHER" id="PTHR47067">
    <property type="entry name" value="TPX2 (TARGETING PROTEIN FOR XKLP2) PROTEIN FAMILY-RELATED"/>
    <property type="match status" value="1"/>
</dbReference>
<name>A0A2G5CRP9_AQUCA</name>
<feature type="region of interest" description="Disordered" evidence="1">
    <location>
        <begin position="233"/>
        <end position="269"/>
    </location>
</feature>
<organism evidence="2 3">
    <name type="scientific">Aquilegia coerulea</name>
    <name type="common">Rocky mountain columbine</name>
    <dbReference type="NCBI Taxonomy" id="218851"/>
    <lineage>
        <taxon>Eukaryota</taxon>
        <taxon>Viridiplantae</taxon>
        <taxon>Streptophyta</taxon>
        <taxon>Embryophyta</taxon>
        <taxon>Tracheophyta</taxon>
        <taxon>Spermatophyta</taxon>
        <taxon>Magnoliopsida</taxon>
        <taxon>Ranunculales</taxon>
        <taxon>Ranunculaceae</taxon>
        <taxon>Thalictroideae</taxon>
        <taxon>Aquilegia</taxon>
    </lineage>
</organism>
<dbReference type="InterPro" id="IPR044216">
    <property type="entry name" value="WDL7"/>
</dbReference>
<sequence>MEPVWLKPDPLTAMNDESYLASLPASSFHSGSISFGRFDSEPLCWERRSSFSHNRYLEEVEKYSTPGSVTQKKAYFEAHFKKKKALLCEASESYDGMEDQLSENDDSNHTNYLQKIEHDNQGIHFTCYYENMDGSDDHGGSEVMDCEKEWNEISPHDFQMDPFVNPVEICDLQQVESGEISQTQNECDTQKSTNEDPEVEKPKVIDLVECVDSLLDGDDPLPKKRTTANDCVAGMQELQKPNVEDSKSLKEKPMRDNRSGNSRRVKKTGAVVQPLGSDKSESKLHHSLNSLTLYMTHLIQFYMKLEEKIHAKEAEVNQIQAKTQHICFIVHLDGCCLCLQGLTRKQLI</sequence>
<evidence type="ECO:0000256" key="1">
    <source>
        <dbReference type="SAM" id="MobiDB-lite"/>
    </source>
</evidence>
<proteinExistence type="predicted"/>
<accession>A0A2G5CRP9</accession>
<feature type="compositionally biased region" description="Polar residues" evidence="1">
    <location>
        <begin position="180"/>
        <end position="192"/>
    </location>
</feature>
<feature type="region of interest" description="Disordered" evidence="1">
    <location>
        <begin position="180"/>
        <end position="201"/>
    </location>
</feature>
<dbReference type="EMBL" id="KZ305058">
    <property type="protein sequence ID" value="PIA33527.1"/>
    <property type="molecule type" value="Genomic_DNA"/>
</dbReference>
<gene>
    <name evidence="2" type="ORF">AQUCO_04100161v1</name>
</gene>